<gene>
    <name evidence="3" type="ORF">EVS81_11480</name>
</gene>
<dbReference type="KEGG" id="ltr:EVS81_11480"/>
<feature type="transmembrane region" description="Helical" evidence="1">
    <location>
        <begin position="422"/>
        <end position="441"/>
    </location>
</feature>
<accession>A0A4P6KGJ1</accession>
<dbReference type="OrthoDB" id="3228560at2"/>
<feature type="transmembrane region" description="Helical" evidence="1">
    <location>
        <begin position="142"/>
        <end position="163"/>
    </location>
</feature>
<evidence type="ECO:0000256" key="1">
    <source>
        <dbReference type="SAM" id="Phobius"/>
    </source>
</evidence>
<feature type="transmembrane region" description="Helical" evidence="1">
    <location>
        <begin position="380"/>
        <end position="401"/>
    </location>
</feature>
<sequence>MSQPSPQLRRIALDAGGRRHDLAVPAGDALAAALAAVGVHLGDGQRVLGPDGTVVDTGTPMTELREGGLYAVAGGAAAAPRGGGAGAGGAVAVLPWALGGLALVSGILALGADGWRWPAAAVLGLAAVAALLAAGRARPGRVVVVAAFGLGGLAAALATTAGAGAGADPGADPGLLLAVAAVAVTVTAGVLMVVAEDDALRAAATPIVVISALFSVLALLSPALRWTPPQLLIAASAAAVIGIRAAPSLLVGVDPGYHLDYGRYMVLRWTVRGRVPEFIERVDEDRVRSIVAASEARLRSAIVLLSVIAAAGLPSAAQPLGSGDPVAAIAAAVYVATAVLALLLTSRRTSSPALRLPPRLAVLTGLLGLAALLAPRTPALAATVAAAALLLAALVAAGMIAPLARGDRSLGWSRAGDIVDSIAIAVVLPAGLLAAGTLHLLRGVLSA</sequence>
<feature type="transmembrane region" description="Helical" evidence="1">
    <location>
        <begin position="326"/>
        <end position="344"/>
    </location>
</feature>
<evidence type="ECO:0000313" key="3">
    <source>
        <dbReference type="EMBL" id="QBE49380.1"/>
    </source>
</evidence>
<dbReference type="InterPro" id="IPR044049">
    <property type="entry name" value="EccD_transm"/>
</dbReference>
<feature type="transmembrane region" description="Helical" evidence="1">
    <location>
        <begin position="230"/>
        <end position="253"/>
    </location>
</feature>
<protein>
    <recommendedName>
        <fullName evidence="2">EccD-like transmembrane domain-containing protein</fullName>
    </recommendedName>
</protein>
<dbReference type="EMBL" id="CP035806">
    <property type="protein sequence ID" value="QBE49380.1"/>
    <property type="molecule type" value="Genomic_DNA"/>
</dbReference>
<feature type="transmembrane region" description="Helical" evidence="1">
    <location>
        <begin position="175"/>
        <end position="195"/>
    </location>
</feature>
<organism evidence="3 4">
    <name type="scientific">Leucobacter triazinivorans</name>
    <dbReference type="NCBI Taxonomy" id="1784719"/>
    <lineage>
        <taxon>Bacteria</taxon>
        <taxon>Bacillati</taxon>
        <taxon>Actinomycetota</taxon>
        <taxon>Actinomycetes</taxon>
        <taxon>Micrococcales</taxon>
        <taxon>Microbacteriaceae</taxon>
        <taxon>Leucobacter</taxon>
    </lineage>
</organism>
<keyword evidence="1" id="KW-1133">Transmembrane helix</keyword>
<feature type="transmembrane region" description="Helical" evidence="1">
    <location>
        <begin position="202"/>
        <end position="224"/>
    </location>
</feature>
<evidence type="ECO:0000259" key="2">
    <source>
        <dbReference type="Pfam" id="PF19053"/>
    </source>
</evidence>
<dbReference type="Proteomes" id="UP000289260">
    <property type="component" value="Chromosome"/>
</dbReference>
<keyword evidence="1" id="KW-0472">Membrane</keyword>
<reference evidence="3 4" key="1">
    <citation type="submission" date="2019-02" db="EMBL/GenBank/DDBJ databases">
        <authorList>
            <person name="Sun L."/>
            <person name="Pan D."/>
            <person name="Wu X."/>
        </authorList>
    </citation>
    <scope>NUCLEOTIDE SEQUENCE [LARGE SCALE GENOMIC DNA]</scope>
    <source>
        <strain evidence="3 4">JW-1</strain>
    </source>
</reference>
<evidence type="ECO:0000313" key="4">
    <source>
        <dbReference type="Proteomes" id="UP000289260"/>
    </source>
</evidence>
<keyword evidence="1" id="KW-0812">Transmembrane</keyword>
<keyword evidence="4" id="KW-1185">Reference proteome</keyword>
<dbReference type="Pfam" id="PF19053">
    <property type="entry name" value="EccD"/>
    <property type="match status" value="1"/>
</dbReference>
<feature type="transmembrane region" description="Helical" evidence="1">
    <location>
        <begin position="117"/>
        <end position="135"/>
    </location>
</feature>
<dbReference type="RefSeq" id="WP_130110509.1">
    <property type="nucleotide sequence ID" value="NZ_CP035806.1"/>
</dbReference>
<proteinExistence type="predicted"/>
<feature type="transmembrane region" description="Helical" evidence="1">
    <location>
        <begin position="90"/>
        <end position="111"/>
    </location>
</feature>
<feature type="transmembrane region" description="Helical" evidence="1">
    <location>
        <begin position="356"/>
        <end position="374"/>
    </location>
</feature>
<dbReference type="AlphaFoldDB" id="A0A4P6KGJ1"/>
<feature type="transmembrane region" description="Helical" evidence="1">
    <location>
        <begin position="296"/>
        <end position="314"/>
    </location>
</feature>
<feature type="domain" description="EccD-like transmembrane" evidence="2">
    <location>
        <begin position="279"/>
        <end position="443"/>
    </location>
</feature>
<name>A0A4P6KGJ1_9MICO</name>